<dbReference type="EMBL" id="JACXYU010000005">
    <property type="protein sequence ID" value="MBD3932463.1"/>
    <property type="molecule type" value="Genomic_DNA"/>
</dbReference>
<name>A0A927EZ94_9ACTN</name>
<evidence type="ECO:0000313" key="3">
    <source>
        <dbReference type="Proteomes" id="UP000632289"/>
    </source>
</evidence>
<evidence type="ECO:0000256" key="1">
    <source>
        <dbReference type="SAM" id="Phobius"/>
    </source>
</evidence>
<keyword evidence="1" id="KW-1133">Transmembrane helix</keyword>
<dbReference type="Proteomes" id="UP000632289">
    <property type="component" value="Unassembled WGS sequence"/>
</dbReference>
<reference evidence="2" key="1">
    <citation type="submission" date="2020-09" db="EMBL/GenBank/DDBJ databases">
        <title>Secondary metabolite and genome analysis of marine Streptomyces chumphonensis KK1-2T.</title>
        <authorList>
            <person name="Phongsopitanun W."/>
            <person name="Kanchanasin P."/>
            <person name="Pittayakhajonwut P."/>
            <person name="Suwanborirux K."/>
            <person name="Tanasupawat S."/>
        </authorList>
    </citation>
    <scope>NUCLEOTIDE SEQUENCE</scope>
    <source>
        <strain evidence="2">KK1-2</strain>
    </source>
</reference>
<dbReference type="RefSeq" id="WP_191209746.1">
    <property type="nucleotide sequence ID" value="NZ_BAABKL010000026.1"/>
</dbReference>
<feature type="transmembrane region" description="Helical" evidence="1">
    <location>
        <begin position="43"/>
        <end position="62"/>
    </location>
</feature>
<accession>A0A927EZ94</accession>
<dbReference type="AlphaFoldDB" id="A0A927EZ94"/>
<protein>
    <submittedName>
        <fullName evidence="2">Uncharacterized protein</fullName>
    </submittedName>
</protein>
<comment type="caution">
    <text evidence="2">The sequence shown here is derived from an EMBL/GenBank/DDBJ whole genome shotgun (WGS) entry which is preliminary data.</text>
</comment>
<keyword evidence="1" id="KW-0472">Membrane</keyword>
<evidence type="ECO:0000313" key="2">
    <source>
        <dbReference type="EMBL" id="MBD3932463.1"/>
    </source>
</evidence>
<sequence>MSFPGVGAREAGVLAADLAEFLHAEVPQAAARQQRADAKRQDAGALVALAGALSLGVGPILARGVARWMAKRSVAQLHLVRRRAGSGEVTTELTLEGRPSARTMKVIEWFLEDTAQDEDAGAVGEAGE</sequence>
<gene>
    <name evidence="2" type="ORF">IF129_12970</name>
</gene>
<proteinExistence type="predicted"/>
<keyword evidence="1" id="KW-0812">Transmembrane</keyword>
<organism evidence="2 3">
    <name type="scientific">Streptomyces chumphonensis</name>
    <dbReference type="NCBI Taxonomy" id="1214925"/>
    <lineage>
        <taxon>Bacteria</taxon>
        <taxon>Bacillati</taxon>
        <taxon>Actinomycetota</taxon>
        <taxon>Actinomycetes</taxon>
        <taxon>Kitasatosporales</taxon>
        <taxon>Streptomycetaceae</taxon>
        <taxon>Streptomyces</taxon>
    </lineage>
</organism>
<keyword evidence="3" id="KW-1185">Reference proteome</keyword>